<dbReference type="CDD" id="cd02440">
    <property type="entry name" value="AdoMet_MTases"/>
    <property type="match status" value="1"/>
</dbReference>
<gene>
    <name evidence="5" type="ORF">H8710_08155</name>
</gene>
<keyword evidence="3" id="KW-0808">Transferase</keyword>
<comment type="caution">
    <text evidence="5">The sequence shown here is derived from an EMBL/GenBank/DDBJ whole genome shotgun (WGS) entry which is preliminary data.</text>
</comment>
<dbReference type="PANTHER" id="PTHR44942">
    <property type="entry name" value="METHYLTRANSF_11 DOMAIN-CONTAINING PROTEIN"/>
    <property type="match status" value="1"/>
</dbReference>
<evidence type="ECO:0000313" key="5">
    <source>
        <dbReference type="EMBL" id="MBC8560036.1"/>
    </source>
</evidence>
<evidence type="ECO:0000256" key="2">
    <source>
        <dbReference type="ARBA" id="ARBA00022603"/>
    </source>
</evidence>
<dbReference type="Pfam" id="PF08241">
    <property type="entry name" value="Methyltransf_11"/>
    <property type="match status" value="1"/>
</dbReference>
<dbReference type="PANTHER" id="PTHR44942:SF4">
    <property type="entry name" value="METHYLTRANSFERASE TYPE 11 DOMAIN-CONTAINING PROTEIN"/>
    <property type="match status" value="1"/>
</dbReference>
<dbReference type="InterPro" id="IPR029063">
    <property type="entry name" value="SAM-dependent_MTases_sf"/>
</dbReference>
<dbReference type="GO" id="GO:0032259">
    <property type="term" value="P:methylation"/>
    <property type="evidence" value="ECO:0007669"/>
    <property type="project" value="UniProtKB-KW"/>
</dbReference>
<accession>A0A926E6F5</accession>
<dbReference type="GO" id="GO:0008757">
    <property type="term" value="F:S-adenosylmethionine-dependent methyltransferase activity"/>
    <property type="evidence" value="ECO:0007669"/>
    <property type="project" value="InterPro"/>
</dbReference>
<protein>
    <submittedName>
        <fullName evidence="5">Class I SAM-dependent methyltransferase</fullName>
    </submittedName>
</protein>
<keyword evidence="6" id="KW-1185">Reference proteome</keyword>
<sequence>MIQNKDIDHGKAFDWGRTSADYAKFRDIYPDEFYERIASRGLGVSGQECLDLGTGTGVIPRNMYRYGARWTGADLAENQIREARRLAAESGMDIRFLAAPAEETGLPDGAFELVTAAQCFWYFDPARIFPEIHRMLKPHGHLLLLFMGWLPFESEIAMGTEKLVLKYNPHWTGGGMRRYEPEPPKGSETLFQCAEALGYVSNVPFTRESWHGRTIACRGVGASSLPREEIEAFKKEHWAYMETLPEVFEIPHLVTMVDLQGN</sequence>
<dbReference type="Proteomes" id="UP000610760">
    <property type="component" value="Unassembled WGS sequence"/>
</dbReference>
<evidence type="ECO:0000256" key="3">
    <source>
        <dbReference type="ARBA" id="ARBA00022679"/>
    </source>
</evidence>
<dbReference type="InterPro" id="IPR013216">
    <property type="entry name" value="Methyltransf_11"/>
</dbReference>
<evidence type="ECO:0000256" key="1">
    <source>
        <dbReference type="ARBA" id="ARBA00008361"/>
    </source>
</evidence>
<evidence type="ECO:0000313" key="6">
    <source>
        <dbReference type="Proteomes" id="UP000610760"/>
    </source>
</evidence>
<dbReference type="AlphaFoldDB" id="A0A926E6F5"/>
<dbReference type="InterPro" id="IPR051052">
    <property type="entry name" value="Diverse_substrate_MTase"/>
</dbReference>
<name>A0A926E6F5_9FIRM</name>
<keyword evidence="2 5" id="KW-0489">Methyltransferase</keyword>
<dbReference type="SUPFAM" id="SSF53335">
    <property type="entry name" value="S-adenosyl-L-methionine-dependent methyltransferases"/>
    <property type="match status" value="1"/>
</dbReference>
<dbReference type="RefSeq" id="WP_249294997.1">
    <property type="nucleotide sequence ID" value="NZ_JACRSV010000002.1"/>
</dbReference>
<feature type="domain" description="Methyltransferase type 11" evidence="4">
    <location>
        <begin position="50"/>
        <end position="143"/>
    </location>
</feature>
<organism evidence="5 6">
    <name type="scientific">Fumia xinanensis</name>
    <dbReference type="NCBI Taxonomy" id="2763659"/>
    <lineage>
        <taxon>Bacteria</taxon>
        <taxon>Bacillati</taxon>
        <taxon>Bacillota</taxon>
        <taxon>Clostridia</taxon>
        <taxon>Eubacteriales</taxon>
        <taxon>Oscillospiraceae</taxon>
        <taxon>Fumia</taxon>
    </lineage>
</organism>
<evidence type="ECO:0000259" key="4">
    <source>
        <dbReference type="Pfam" id="PF08241"/>
    </source>
</evidence>
<reference evidence="5" key="1">
    <citation type="submission" date="2020-08" db="EMBL/GenBank/DDBJ databases">
        <title>Genome public.</title>
        <authorList>
            <person name="Liu C."/>
            <person name="Sun Q."/>
        </authorList>
    </citation>
    <scope>NUCLEOTIDE SEQUENCE</scope>
    <source>
        <strain evidence="5">NSJ-33</strain>
    </source>
</reference>
<proteinExistence type="inferred from homology"/>
<comment type="similarity">
    <text evidence="1">Belongs to the methyltransferase superfamily.</text>
</comment>
<dbReference type="EMBL" id="JACRSV010000002">
    <property type="protein sequence ID" value="MBC8560036.1"/>
    <property type="molecule type" value="Genomic_DNA"/>
</dbReference>
<dbReference type="Gene3D" id="3.40.50.150">
    <property type="entry name" value="Vaccinia Virus protein VP39"/>
    <property type="match status" value="1"/>
</dbReference>